<reference evidence="1" key="2">
    <citation type="submission" date="2020-05" db="UniProtKB">
        <authorList>
            <consortium name="EnsemblMetazoa"/>
        </authorList>
    </citation>
    <scope>IDENTIFICATION</scope>
    <source>
        <strain evidence="1">MINIMUS1</strain>
    </source>
</reference>
<accession>A0A182WAX1</accession>
<dbReference type="VEuPathDB" id="VectorBase:AMIN007499"/>
<organism evidence="1 2">
    <name type="scientific">Anopheles minimus</name>
    <dbReference type="NCBI Taxonomy" id="112268"/>
    <lineage>
        <taxon>Eukaryota</taxon>
        <taxon>Metazoa</taxon>
        <taxon>Ecdysozoa</taxon>
        <taxon>Arthropoda</taxon>
        <taxon>Hexapoda</taxon>
        <taxon>Insecta</taxon>
        <taxon>Pterygota</taxon>
        <taxon>Neoptera</taxon>
        <taxon>Endopterygota</taxon>
        <taxon>Diptera</taxon>
        <taxon>Nematocera</taxon>
        <taxon>Culicoidea</taxon>
        <taxon>Culicidae</taxon>
        <taxon>Anophelinae</taxon>
        <taxon>Anopheles</taxon>
    </lineage>
</organism>
<dbReference type="EnsemblMetazoa" id="AMIN007499-RA">
    <property type="protein sequence ID" value="AMIN007499-PA"/>
    <property type="gene ID" value="AMIN007499"/>
</dbReference>
<name>A0A182WAX1_9DIPT</name>
<dbReference type="Proteomes" id="UP000075920">
    <property type="component" value="Unassembled WGS sequence"/>
</dbReference>
<dbReference type="AlphaFoldDB" id="A0A182WAX1"/>
<evidence type="ECO:0000313" key="2">
    <source>
        <dbReference type="Proteomes" id="UP000075920"/>
    </source>
</evidence>
<keyword evidence="2" id="KW-1185">Reference proteome</keyword>
<sequence length="128" mass="13929">MLKRQKQLSTVVKFQGETLDEKETVAKEDTVDTGSATAEVVCDGSSGQIPCSKTDSLSVAETLTESTAEKTEQERNNVAEEIEHTVDSVEAQAGSRKTPSEIMLENTMNRLVQVAVNRPEDANGERKS</sequence>
<proteinExistence type="predicted"/>
<evidence type="ECO:0000313" key="1">
    <source>
        <dbReference type="EnsemblMetazoa" id="AMIN007499-PA"/>
    </source>
</evidence>
<protein>
    <submittedName>
        <fullName evidence="1">Uncharacterized protein</fullName>
    </submittedName>
</protein>
<reference evidence="2" key="1">
    <citation type="submission" date="2013-03" db="EMBL/GenBank/DDBJ databases">
        <title>The Genome Sequence of Anopheles minimus MINIMUS1.</title>
        <authorList>
            <consortium name="The Broad Institute Genomics Platform"/>
            <person name="Neafsey D.E."/>
            <person name="Walton C."/>
            <person name="Walker B."/>
            <person name="Young S.K."/>
            <person name="Zeng Q."/>
            <person name="Gargeya S."/>
            <person name="Fitzgerald M."/>
            <person name="Haas B."/>
            <person name="Abouelleil A."/>
            <person name="Allen A.W."/>
            <person name="Alvarado L."/>
            <person name="Arachchi H.M."/>
            <person name="Berlin A.M."/>
            <person name="Chapman S.B."/>
            <person name="Gainer-Dewar J."/>
            <person name="Goldberg J."/>
            <person name="Griggs A."/>
            <person name="Gujja S."/>
            <person name="Hansen M."/>
            <person name="Howarth C."/>
            <person name="Imamovic A."/>
            <person name="Ireland A."/>
            <person name="Larimer J."/>
            <person name="McCowan C."/>
            <person name="Murphy C."/>
            <person name="Pearson M."/>
            <person name="Poon T.W."/>
            <person name="Priest M."/>
            <person name="Roberts A."/>
            <person name="Saif S."/>
            <person name="Shea T."/>
            <person name="Sisk P."/>
            <person name="Sykes S."/>
            <person name="Wortman J."/>
            <person name="Nusbaum C."/>
            <person name="Birren B."/>
        </authorList>
    </citation>
    <scope>NUCLEOTIDE SEQUENCE [LARGE SCALE GENOMIC DNA]</scope>
    <source>
        <strain evidence="2">MINIMUS1</strain>
    </source>
</reference>